<feature type="compositionally biased region" description="Low complexity" evidence="1">
    <location>
        <begin position="354"/>
        <end position="367"/>
    </location>
</feature>
<evidence type="ECO:0000256" key="1">
    <source>
        <dbReference type="SAM" id="MobiDB-lite"/>
    </source>
</evidence>
<protein>
    <submittedName>
        <fullName evidence="3">ARAD1C11594p</fullName>
    </submittedName>
</protein>
<sequence>MDSGVEGPLTLDTTTHTLTYFPSNRYGDPPYYHLVSKRRPYLSTPLPLTADDTLDLEPGNDDPQNLTVHLKNCDIGIYRTEKDEQRTKELAQFAATWRSGMANLGSGGSETSLGADMSSHAVIADVLNQNYNDLMSAASISLRAMTWNLMGQSISSLKLSSLLGLPVMSDIYVLAIQEFDTLGAKTLYSNPAGLQELINAVLMALSESGEYFVVDTNQLLGIKLVIFAHSRLRGQISSTKKATTGTGLFGVWGNKGAAALWLTIGEDPMIPGSGTEMVVANCHLSAGDTKDFVVRRRWELSEISKKFHLSGLAPASEKVIFDSDAQVLDDFKLEEDGFDSETLKDDDSEEEQEVQSASSVSDSKSSKSNPIVILLGDLNYRVTLDKDMVQDYSERGNYRTILVSDQLRQDIIDSRILSEFVEGVISFAPTYKYQIGTNKYDMEVRTPSYTDRIFYSKNDSRISQLDYSSIADYVISDHRPVVSRFELSIPMMDAEKRKALVDSTLKDMDKRENSGRPSVVVDPKEAVKEDCVIFCEGETFVSITNDPNSAQRLLEWQVILPPTEQVPSTKTPSLRVEPTKGLLPAGGSQQIRIAFTPQLSIRDEVSVLIIRVKDGQDVFVPIEFHTLPTAIGASLDLLSRMPDGARSKKIMETSSTNMPREIWSCVDYLWTRIVPDMFLKKGDPTLQALVQEWMDKGEYFDAQVLDAANEAQESIAVYSVAQQFMILLQSLPMGIVPPECHALLMKEDTDILLEALPSVNANVLLYITGFLQRAIQQGVDESQLLDKFEPLLIATPRGKDSGKSKMKRKKFLKTLIS</sequence>
<accession>A0A060T5E8</accession>
<dbReference type="SUPFAM" id="SSF56219">
    <property type="entry name" value="DNase I-like"/>
    <property type="match status" value="1"/>
</dbReference>
<dbReference type="Gene3D" id="1.10.555.10">
    <property type="entry name" value="Rho GTPase activation protein"/>
    <property type="match status" value="1"/>
</dbReference>
<dbReference type="Pfam" id="PF22669">
    <property type="entry name" value="Exo_endo_phos2"/>
    <property type="match status" value="1"/>
</dbReference>
<dbReference type="GO" id="GO:0046856">
    <property type="term" value="P:phosphatidylinositol dephosphorylation"/>
    <property type="evidence" value="ECO:0007669"/>
    <property type="project" value="InterPro"/>
</dbReference>
<dbReference type="InterPro" id="IPR046985">
    <property type="entry name" value="IP5"/>
</dbReference>
<organism evidence="3">
    <name type="scientific">Blastobotrys adeninivorans</name>
    <name type="common">Yeast</name>
    <name type="synonym">Arxula adeninivorans</name>
    <dbReference type="NCBI Taxonomy" id="409370"/>
    <lineage>
        <taxon>Eukaryota</taxon>
        <taxon>Fungi</taxon>
        <taxon>Dikarya</taxon>
        <taxon>Ascomycota</taxon>
        <taxon>Saccharomycotina</taxon>
        <taxon>Dipodascomycetes</taxon>
        <taxon>Dipodascales</taxon>
        <taxon>Trichomonascaceae</taxon>
        <taxon>Blastobotrys</taxon>
    </lineage>
</organism>
<feature type="domain" description="Inositol polyphosphate-related phosphatase" evidence="2">
    <location>
        <begin position="138"/>
        <end position="493"/>
    </location>
</feature>
<dbReference type="PANTHER" id="PTHR11200">
    <property type="entry name" value="INOSITOL 5-PHOSPHATASE"/>
    <property type="match status" value="1"/>
</dbReference>
<dbReference type="Gene3D" id="2.60.40.10">
    <property type="entry name" value="Immunoglobulins"/>
    <property type="match status" value="1"/>
</dbReference>
<dbReference type="AlphaFoldDB" id="A0A060T5E8"/>
<evidence type="ECO:0000313" key="3">
    <source>
        <dbReference type="EMBL" id="CDP34406.1"/>
    </source>
</evidence>
<evidence type="ECO:0000259" key="2">
    <source>
        <dbReference type="SMART" id="SM00128"/>
    </source>
</evidence>
<reference evidence="3" key="2">
    <citation type="submission" date="2014-06" db="EMBL/GenBank/DDBJ databases">
        <title>The complete genome of Blastobotrys (Arxula) adeninivorans LS3 - a yeast of biotechnological interest.</title>
        <authorList>
            <person name="Kunze G."/>
            <person name="Gaillardin C."/>
            <person name="Czernicka M."/>
            <person name="Durrens P."/>
            <person name="Martin T."/>
            <person name="Boer E."/>
            <person name="Gabaldon T."/>
            <person name="Cruz J."/>
            <person name="Talla E."/>
            <person name="Marck C."/>
            <person name="Goffeau A."/>
            <person name="Barbe V."/>
            <person name="Baret P."/>
            <person name="Baronian K."/>
            <person name="Beier S."/>
            <person name="Bleykasten C."/>
            <person name="Bode R."/>
            <person name="Casaregola S."/>
            <person name="Despons L."/>
            <person name="Fairhead C."/>
            <person name="Giersberg M."/>
            <person name="Gierski P."/>
            <person name="Hahnel U."/>
            <person name="Hartmann A."/>
            <person name="Jankowska D."/>
            <person name="Jubin C."/>
            <person name="Jung P."/>
            <person name="Lafontaine I."/>
            <person name="Leh-Louis V."/>
            <person name="Lemaire M."/>
            <person name="Marcet-Houben M."/>
            <person name="Mascher M."/>
            <person name="Morel G."/>
            <person name="Richard G.-F."/>
            <person name="Riechen J."/>
            <person name="Sacerdot C."/>
            <person name="Sarkar A."/>
            <person name="Savel G."/>
            <person name="Schacherer J."/>
            <person name="Sherman D."/>
            <person name="Straub M.-L."/>
            <person name="Stein N."/>
            <person name="Thierry A."/>
            <person name="Trautwein-Schult A."/>
            <person name="Westhof E."/>
            <person name="Worch S."/>
            <person name="Dujon B."/>
            <person name="Souciet J.-L."/>
            <person name="Wincker P."/>
            <person name="Scholz U."/>
            <person name="Neuveglise N."/>
        </authorList>
    </citation>
    <scope>NUCLEOTIDE SEQUENCE</scope>
    <source>
        <strain evidence="3">LS3</strain>
    </source>
</reference>
<dbReference type="InterPro" id="IPR013783">
    <property type="entry name" value="Ig-like_fold"/>
</dbReference>
<reference evidence="3" key="1">
    <citation type="submission" date="2014-02" db="EMBL/GenBank/DDBJ databases">
        <authorList>
            <person name="Genoscope - CEA"/>
        </authorList>
    </citation>
    <scope>NUCLEOTIDE SEQUENCE</scope>
    <source>
        <strain evidence="3">LS3</strain>
    </source>
</reference>
<dbReference type="PANTHER" id="PTHR11200:SF275">
    <property type="entry name" value="LD06095P"/>
    <property type="match status" value="1"/>
</dbReference>
<dbReference type="EMBL" id="HG937693">
    <property type="protein sequence ID" value="CDP34406.1"/>
    <property type="molecule type" value="Genomic_DNA"/>
</dbReference>
<dbReference type="InterPro" id="IPR000300">
    <property type="entry name" value="IPPc"/>
</dbReference>
<proteinExistence type="predicted"/>
<dbReference type="Gene3D" id="3.60.10.10">
    <property type="entry name" value="Endonuclease/exonuclease/phosphatase"/>
    <property type="match status" value="1"/>
</dbReference>
<dbReference type="SUPFAM" id="SSF48350">
    <property type="entry name" value="GTPase activation domain, GAP"/>
    <property type="match status" value="1"/>
</dbReference>
<gene>
    <name evidence="3" type="ORF">GNLVRS02_ARAD1C11594g</name>
</gene>
<dbReference type="InterPro" id="IPR036691">
    <property type="entry name" value="Endo/exonu/phosph_ase_sf"/>
</dbReference>
<dbReference type="InterPro" id="IPR008936">
    <property type="entry name" value="Rho_GTPase_activation_prot"/>
</dbReference>
<dbReference type="SMART" id="SM00128">
    <property type="entry name" value="IPPc"/>
    <property type="match status" value="1"/>
</dbReference>
<dbReference type="GO" id="GO:0004439">
    <property type="term" value="F:phosphatidylinositol-4,5-bisphosphate 5-phosphatase activity"/>
    <property type="evidence" value="ECO:0007669"/>
    <property type="project" value="TreeGrafter"/>
</dbReference>
<dbReference type="PhylomeDB" id="A0A060T5E8"/>
<name>A0A060T5E8_BLAAD</name>
<feature type="region of interest" description="Disordered" evidence="1">
    <location>
        <begin position="340"/>
        <end position="367"/>
    </location>
</feature>